<feature type="transmembrane region" description="Helical" evidence="1">
    <location>
        <begin position="210"/>
        <end position="232"/>
    </location>
</feature>
<evidence type="ECO:0000256" key="1">
    <source>
        <dbReference type="SAM" id="Phobius"/>
    </source>
</evidence>
<keyword evidence="1" id="KW-0812">Transmembrane</keyword>
<sequence>MTASNTVPGRYLRALRTGDEDPTDPSALRRRRLVVVIVTLAAGVIISAWALRIPAGDPLFYPATAALALVWLIGAFASGPVHLGSEPYRPGRRPVVTSVGIAAALVALFCAGALVVAQIPALRDPVDDLLAHGTRGNLVAVAALTAVNGIAEECFHRGAVYSATQRVHPIIITTIVYAAVTATTGIPLLVLAAVILGAVTAVQRRCTGGVLGPCITHVAWSLVMLIALGPLLDAASAL</sequence>
<feature type="domain" description="CAAX prenyl protease 2/Lysostaphin resistance protein A-like" evidence="2">
    <location>
        <begin position="137"/>
        <end position="222"/>
    </location>
</feature>
<evidence type="ECO:0000313" key="3">
    <source>
        <dbReference type="EMBL" id="MFC4754435.1"/>
    </source>
</evidence>
<proteinExistence type="predicted"/>
<feature type="transmembrane region" description="Helical" evidence="1">
    <location>
        <begin position="33"/>
        <end position="53"/>
    </location>
</feature>
<dbReference type="EMBL" id="JBHSHP010000018">
    <property type="protein sequence ID" value="MFC4754435.1"/>
    <property type="molecule type" value="Genomic_DNA"/>
</dbReference>
<comment type="caution">
    <text evidence="3">The sequence shown here is derived from an EMBL/GenBank/DDBJ whole genome shotgun (WGS) entry which is preliminary data.</text>
</comment>
<keyword evidence="1" id="KW-1133">Transmembrane helix</keyword>
<feature type="transmembrane region" description="Helical" evidence="1">
    <location>
        <begin position="95"/>
        <end position="119"/>
    </location>
</feature>
<reference evidence="4" key="1">
    <citation type="journal article" date="2019" name="Int. J. Syst. Evol. Microbiol.">
        <title>The Global Catalogue of Microorganisms (GCM) 10K type strain sequencing project: providing services to taxonomists for standard genome sequencing and annotation.</title>
        <authorList>
            <consortium name="The Broad Institute Genomics Platform"/>
            <consortium name="The Broad Institute Genome Sequencing Center for Infectious Disease"/>
            <person name="Wu L."/>
            <person name="Ma J."/>
        </authorList>
    </citation>
    <scope>NUCLEOTIDE SEQUENCE [LARGE SCALE GENOMIC DNA]</scope>
    <source>
        <strain evidence="4">JCM 11882</strain>
    </source>
</reference>
<dbReference type="Proteomes" id="UP001595836">
    <property type="component" value="Unassembled WGS sequence"/>
</dbReference>
<accession>A0ABV9PQ01</accession>
<evidence type="ECO:0000313" key="4">
    <source>
        <dbReference type="Proteomes" id="UP001595836"/>
    </source>
</evidence>
<organism evidence="3 4">
    <name type="scientific">Dietzia aurantiaca</name>
    <dbReference type="NCBI Taxonomy" id="983873"/>
    <lineage>
        <taxon>Bacteria</taxon>
        <taxon>Bacillati</taxon>
        <taxon>Actinomycetota</taxon>
        <taxon>Actinomycetes</taxon>
        <taxon>Mycobacteriales</taxon>
        <taxon>Dietziaceae</taxon>
        <taxon>Dietzia</taxon>
    </lineage>
</organism>
<feature type="transmembrane region" description="Helical" evidence="1">
    <location>
        <begin position="170"/>
        <end position="198"/>
    </location>
</feature>
<gene>
    <name evidence="3" type="ORF">ACFO7U_06555</name>
</gene>
<protein>
    <submittedName>
        <fullName evidence="3">Type II CAAX prenyl endopeptidase Rce1 family protein</fullName>
    </submittedName>
</protein>
<keyword evidence="1" id="KW-0472">Membrane</keyword>
<feature type="transmembrane region" description="Helical" evidence="1">
    <location>
        <begin position="59"/>
        <end position="83"/>
    </location>
</feature>
<keyword evidence="4" id="KW-1185">Reference proteome</keyword>
<dbReference type="InterPro" id="IPR003675">
    <property type="entry name" value="Rce1/LyrA-like_dom"/>
</dbReference>
<evidence type="ECO:0000259" key="2">
    <source>
        <dbReference type="Pfam" id="PF02517"/>
    </source>
</evidence>
<dbReference type="Pfam" id="PF02517">
    <property type="entry name" value="Rce1-like"/>
    <property type="match status" value="1"/>
</dbReference>
<name>A0ABV9PQ01_9ACTN</name>
<dbReference type="RefSeq" id="WP_344992346.1">
    <property type="nucleotide sequence ID" value="NZ_BAABCD010000019.1"/>
</dbReference>